<dbReference type="EMBL" id="QKWP01002970">
    <property type="protein sequence ID" value="RIB01719.1"/>
    <property type="molecule type" value="Genomic_DNA"/>
</dbReference>
<proteinExistence type="predicted"/>
<accession>A0A397TZ36</accession>
<dbReference type="Proteomes" id="UP000266673">
    <property type="component" value="Unassembled WGS sequence"/>
</dbReference>
<name>A0A397TZ36_9GLOM</name>
<reference evidence="2 3" key="1">
    <citation type="submission" date="2018-06" db="EMBL/GenBank/DDBJ databases">
        <title>Comparative genomics reveals the genomic features of Rhizophagus irregularis, R. cerebriforme, R. diaphanum and Gigaspora rosea, and their symbiotic lifestyle signature.</title>
        <authorList>
            <person name="Morin E."/>
            <person name="San Clemente H."/>
            <person name="Chen E.C.H."/>
            <person name="De La Providencia I."/>
            <person name="Hainaut M."/>
            <person name="Kuo A."/>
            <person name="Kohler A."/>
            <person name="Murat C."/>
            <person name="Tang N."/>
            <person name="Roy S."/>
            <person name="Loubradou J."/>
            <person name="Henrissat B."/>
            <person name="Grigoriev I.V."/>
            <person name="Corradi N."/>
            <person name="Roux C."/>
            <person name="Martin F.M."/>
        </authorList>
    </citation>
    <scope>NUCLEOTIDE SEQUENCE [LARGE SCALE GENOMIC DNA]</scope>
    <source>
        <strain evidence="2 3">DAOM 194757</strain>
    </source>
</reference>
<keyword evidence="3" id="KW-1185">Reference proteome</keyword>
<evidence type="ECO:0000256" key="1">
    <source>
        <dbReference type="SAM" id="SignalP"/>
    </source>
</evidence>
<sequence>MNHNYIIILFLAIFLIQVEKIHCGYSPVEGTHDICYPVGRNGQTIDGSEIQKVSFSPGIIYVTTNIIEKGPNGTDKYTEGIGHFNYINPYGNYVSVRILKQGEMVNNHICNKIDPNEVNPFKRSWEFDPALTPPTGAIVDVELSIYWECIYSHSNGGIGCKHGDVSTNVKNV</sequence>
<evidence type="ECO:0008006" key="4">
    <source>
        <dbReference type="Google" id="ProtNLM"/>
    </source>
</evidence>
<protein>
    <recommendedName>
        <fullName evidence="4">Chitin-binding type-4 domain-containing protein</fullName>
    </recommendedName>
</protein>
<gene>
    <name evidence="2" type="ORF">C2G38_2229894</name>
</gene>
<evidence type="ECO:0000313" key="2">
    <source>
        <dbReference type="EMBL" id="RIB01719.1"/>
    </source>
</evidence>
<organism evidence="2 3">
    <name type="scientific">Gigaspora rosea</name>
    <dbReference type="NCBI Taxonomy" id="44941"/>
    <lineage>
        <taxon>Eukaryota</taxon>
        <taxon>Fungi</taxon>
        <taxon>Fungi incertae sedis</taxon>
        <taxon>Mucoromycota</taxon>
        <taxon>Glomeromycotina</taxon>
        <taxon>Glomeromycetes</taxon>
        <taxon>Diversisporales</taxon>
        <taxon>Gigasporaceae</taxon>
        <taxon>Gigaspora</taxon>
    </lineage>
</organism>
<comment type="caution">
    <text evidence="2">The sequence shown here is derived from an EMBL/GenBank/DDBJ whole genome shotgun (WGS) entry which is preliminary data.</text>
</comment>
<dbReference type="AlphaFoldDB" id="A0A397TZ36"/>
<keyword evidence="1" id="KW-0732">Signal</keyword>
<evidence type="ECO:0000313" key="3">
    <source>
        <dbReference type="Proteomes" id="UP000266673"/>
    </source>
</evidence>
<feature type="signal peptide" evidence="1">
    <location>
        <begin position="1"/>
        <end position="23"/>
    </location>
</feature>
<feature type="chain" id="PRO_5017331245" description="Chitin-binding type-4 domain-containing protein" evidence="1">
    <location>
        <begin position="24"/>
        <end position="172"/>
    </location>
</feature>
<dbReference type="OrthoDB" id="2310038at2759"/>